<dbReference type="CDD" id="cd17557">
    <property type="entry name" value="REC_Rcp-like"/>
    <property type="match status" value="1"/>
</dbReference>
<dbReference type="InterPro" id="IPR001789">
    <property type="entry name" value="Sig_transdc_resp-reg_receiver"/>
</dbReference>
<dbReference type="PANTHER" id="PTHR44520:SF2">
    <property type="entry name" value="RESPONSE REGULATOR RCP1"/>
    <property type="match status" value="1"/>
</dbReference>
<proteinExistence type="predicted"/>
<dbReference type="InterPro" id="IPR052893">
    <property type="entry name" value="TCS_response_regulator"/>
</dbReference>
<name>A0A3S0Y6X5_9GAMM</name>
<dbReference type="Pfam" id="PF00072">
    <property type="entry name" value="Response_reg"/>
    <property type="match status" value="1"/>
</dbReference>
<gene>
    <name evidence="3" type="ORF">ELY38_09690</name>
</gene>
<dbReference type="EMBL" id="RZHF01000014">
    <property type="protein sequence ID" value="RUR31719.1"/>
    <property type="molecule type" value="Genomic_DNA"/>
</dbReference>
<dbReference type="Gene3D" id="3.40.50.2300">
    <property type="match status" value="1"/>
</dbReference>
<sequence>MQTKQPIHILVADDDLDDCLLMKEAFSESRIGNSLHFVHDGEELLAYLKHQPPYSDAQCYPTPGLILLDLNMPLMDGREALEKIKADEALRYIPVVIMTTSSAEEDIIRSYDTGVSSFITKPVSFNGLVDIVQTLERYWLQIVELPLGAARHD</sequence>
<accession>A0A3S0Y6X5</accession>
<keyword evidence="1" id="KW-0597">Phosphoprotein</keyword>
<dbReference type="AlphaFoldDB" id="A0A3S0Y6X5"/>
<dbReference type="OrthoDB" id="9793549at2"/>
<dbReference type="Proteomes" id="UP000287023">
    <property type="component" value="Unassembled WGS sequence"/>
</dbReference>
<evidence type="ECO:0000313" key="4">
    <source>
        <dbReference type="Proteomes" id="UP000287023"/>
    </source>
</evidence>
<feature type="modified residue" description="4-aspartylphosphate" evidence="1">
    <location>
        <position position="69"/>
    </location>
</feature>
<dbReference type="RefSeq" id="WP_127061733.1">
    <property type="nucleotide sequence ID" value="NZ_RZHF01000014.1"/>
</dbReference>
<evidence type="ECO:0000259" key="2">
    <source>
        <dbReference type="PROSITE" id="PS50110"/>
    </source>
</evidence>
<keyword evidence="4" id="KW-1185">Reference proteome</keyword>
<feature type="domain" description="Response regulatory" evidence="2">
    <location>
        <begin position="8"/>
        <end position="136"/>
    </location>
</feature>
<organism evidence="3 4">
    <name type="scientific">Vreelandella nanhaiensis</name>
    <dbReference type="NCBI Taxonomy" id="1258546"/>
    <lineage>
        <taxon>Bacteria</taxon>
        <taxon>Pseudomonadati</taxon>
        <taxon>Pseudomonadota</taxon>
        <taxon>Gammaproteobacteria</taxon>
        <taxon>Oceanospirillales</taxon>
        <taxon>Halomonadaceae</taxon>
        <taxon>Vreelandella</taxon>
    </lineage>
</organism>
<dbReference type="PROSITE" id="PS50110">
    <property type="entry name" value="RESPONSE_REGULATORY"/>
    <property type="match status" value="1"/>
</dbReference>
<dbReference type="PANTHER" id="PTHR44520">
    <property type="entry name" value="RESPONSE REGULATOR RCP1-RELATED"/>
    <property type="match status" value="1"/>
</dbReference>
<dbReference type="InterPro" id="IPR011006">
    <property type="entry name" value="CheY-like_superfamily"/>
</dbReference>
<protein>
    <submittedName>
        <fullName evidence="3">Response regulator</fullName>
    </submittedName>
</protein>
<dbReference type="SMART" id="SM00448">
    <property type="entry name" value="REC"/>
    <property type="match status" value="1"/>
</dbReference>
<dbReference type="SUPFAM" id="SSF52172">
    <property type="entry name" value="CheY-like"/>
    <property type="match status" value="1"/>
</dbReference>
<reference evidence="3 4" key="1">
    <citation type="submission" date="2018-12" db="EMBL/GenBank/DDBJ databases">
        <title>three novel Halomonas strain isolated from plants.</title>
        <authorList>
            <person name="Sun C."/>
        </authorList>
    </citation>
    <scope>NUCLEOTIDE SEQUENCE [LARGE SCALE GENOMIC DNA]</scope>
    <source>
        <strain evidence="3 4">JCM 18142</strain>
    </source>
</reference>
<dbReference type="GO" id="GO:0000160">
    <property type="term" value="P:phosphorelay signal transduction system"/>
    <property type="evidence" value="ECO:0007669"/>
    <property type="project" value="InterPro"/>
</dbReference>
<comment type="caution">
    <text evidence="3">The sequence shown here is derived from an EMBL/GenBank/DDBJ whole genome shotgun (WGS) entry which is preliminary data.</text>
</comment>
<evidence type="ECO:0000313" key="3">
    <source>
        <dbReference type="EMBL" id="RUR31719.1"/>
    </source>
</evidence>
<evidence type="ECO:0000256" key="1">
    <source>
        <dbReference type="PROSITE-ProRule" id="PRU00169"/>
    </source>
</evidence>